<dbReference type="Gene3D" id="3.30.1520.10">
    <property type="entry name" value="Phox-like domain"/>
    <property type="match status" value="1"/>
</dbReference>
<proteinExistence type="predicted"/>
<dbReference type="AlphaFoldDB" id="A0AAD5LC46"/>
<dbReference type="InterPro" id="IPR036871">
    <property type="entry name" value="PX_dom_sf"/>
</dbReference>
<keyword evidence="2" id="KW-1185">Reference proteome</keyword>
<dbReference type="GO" id="GO:0035091">
    <property type="term" value="F:phosphatidylinositol binding"/>
    <property type="evidence" value="ECO:0007669"/>
    <property type="project" value="InterPro"/>
</dbReference>
<accession>A0AAD5LC46</accession>
<dbReference type="EMBL" id="JAKCXM010000383">
    <property type="protein sequence ID" value="KAJ0394792.1"/>
    <property type="molecule type" value="Genomic_DNA"/>
</dbReference>
<organism evidence="1 2">
    <name type="scientific">Pythium insidiosum</name>
    <name type="common">Pythiosis disease agent</name>
    <dbReference type="NCBI Taxonomy" id="114742"/>
    <lineage>
        <taxon>Eukaryota</taxon>
        <taxon>Sar</taxon>
        <taxon>Stramenopiles</taxon>
        <taxon>Oomycota</taxon>
        <taxon>Peronosporomycetes</taxon>
        <taxon>Pythiales</taxon>
        <taxon>Pythiaceae</taxon>
        <taxon>Pythium</taxon>
    </lineage>
</organism>
<gene>
    <name evidence="1" type="ORF">P43SY_004239</name>
</gene>
<comment type="caution">
    <text evidence="1">The sequence shown here is derived from an EMBL/GenBank/DDBJ whole genome shotgun (WGS) entry which is preliminary data.</text>
</comment>
<protein>
    <recommendedName>
        <fullName evidence="3">PX domain-containing protein</fullName>
    </recommendedName>
</protein>
<sequence length="164" mass="18611">MPAPSLQLNAVHSSVVDTRKDGNHTDYAIRVQPKFGGRSDGEIVYRRFSAFLQLQRLVCRHLEDKTYCCGGDKQCLLASFLEPVFSATEFPVFQGRVFGKNSKMVVKDRVLFLNAFLLELEEALQKCPPLIIERCEKENCKLNKLLKSFFGCVELQRLPHSGSL</sequence>
<evidence type="ECO:0000313" key="2">
    <source>
        <dbReference type="Proteomes" id="UP001209570"/>
    </source>
</evidence>
<reference evidence="1" key="1">
    <citation type="submission" date="2021-12" db="EMBL/GenBank/DDBJ databases">
        <title>Prjna785345.</title>
        <authorList>
            <person name="Rujirawat T."/>
            <person name="Krajaejun T."/>
        </authorList>
    </citation>
    <scope>NUCLEOTIDE SEQUENCE</scope>
    <source>
        <strain evidence="1">Pi057C3</strain>
    </source>
</reference>
<dbReference type="Proteomes" id="UP001209570">
    <property type="component" value="Unassembled WGS sequence"/>
</dbReference>
<name>A0AAD5LC46_PYTIN</name>
<evidence type="ECO:0000313" key="1">
    <source>
        <dbReference type="EMBL" id="KAJ0394792.1"/>
    </source>
</evidence>
<evidence type="ECO:0008006" key="3">
    <source>
        <dbReference type="Google" id="ProtNLM"/>
    </source>
</evidence>
<dbReference type="SUPFAM" id="SSF64268">
    <property type="entry name" value="PX domain"/>
    <property type="match status" value="1"/>
</dbReference>